<dbReference type="OrthoDB" id="9930336at2"/>
<sequence>MLYKLIRIYEVPADSLVEATDHFREALELHVEKDFLVHDRWKPPGQSSASTKRPAPRAGMPWWLRVLRQQLLG</sequence>
<dbReference type="Proteomes" id="UP000298860">
    <property type="component" value="Unassembled WGS sequence"/>
</dbReference>
<organism evidence="1 2">
    <name type="scientific">Gandjariella thermophila</name>
    <dbReference type="NCBI Taxonomy" id="1931992"/>
    <lineage>
        <taxon>Bacteria</taxon>
        <taxon>Bacillati</taxon>
        <taxon>Actinomycetota</taxon>
        <taxon>Actinomycetes</taxon>
        <taxon>Pseudonocardiales</taxon>
        <taxon>Pseudonocardiaceae</taxon>
        <taxon>Gandjariella</taxon>
    </lineage>
</organism>
<evidence type="ECO:0000313" key="2">
    <source>
        <dbReference type="Proteomes" id="UP000298860"/>
    </source>
</evidence>
<gene>
    <name evidence="1" type="ORF">GTS_56260</name>
</gene>
<dbReference type="EMBL" id="BJFL01000076">
    <property type="protein sequence ID" value="GDY33993.1"/>
    <property type="molecule type" value="Genomic_DNA"/>
</dbReference>
<name>A0A4D4JJB2_9PSEU</name>
<proteinExistence type="predicted"/>
<accession>A0A4D4JJB2</accession>
<evidence type="ECO:0000313" key="1">
    <source>
        <dbReference type="EMBL" id="GDY33993.1"/>
    </source>
</evidence>
<dbReference type="RefSeq" id="WP_137816889.1">
    <property type="nucleotide sequence ID" value="NZ_BJFL01000076.1"/>
</dbReference>
<reference evidence="2" key="1">
    <citation type="submission" date="2019-04" db="EMBL/GenBank/DDBJ databases">
        <title>Draft genome sequence of Pseudonocardiaceae bacterium SL3-2-4.</title>
        <authorList>
            <person name="Ningsih F."/>
            <person name="Yokota A."/>
            <person name="Sakai Y."/>
            <person name="Nanatani K."/>
            <person name="Yabe S."/>
            <person name="Oetari A."/>
            <person name="Sjamsuridzal W."/>
        </authorList>
    </citation>
    <scope>NUCLEOTIDE SEQUENCE [LARGE SCALE GENOMIC DNA]</scope>
    <source>
        <strain evidence="2">SL3-2-4</strain>
    </source>
</reference>
<dbReference type="AlphaFoldDB" id="A0A4D4JJB2"/>
<comment type="caution">
    <text evidence="1">The sequence shown here is derived from an EMBL/GenBank/DDBJ whole genome shotgun (WGS) entry which is preliminary data.</text>
</comment>
<protein>
    <submittedName>
        <fullName evidence="1">Uncharacterized protein</fullName>
    </submittedName>
</protein>
<keyword evidence="2" id="KW-1185">Reference proteome</keyword>